<dbReference type="EMBL" id="CP039126">
    <property type="protein sequence ID" value="QMW80263.1"/>
    <property type="molecule type" value="Genomic_DNA"/>
</dbReference>
<dbReference type="Pfam" id="PF09983">
    <property type="entry name" value="JetD_C"/>
    <property type="match status" value="1"/>
</dbReference>
<protein>
    <recommendedName>
        <fullName evidence="1">Wadjet protein JetD C-terminal domain-containing protein</fullName>
    </recommendedName>
</protein>
<proteinExistence type="predicted"/>
<dbReference type="InterPro" id="IPR024534">
    <property type="entry name" value="JetD_C"/>
</dbReference>
<name>A0A7G5N070_9FIRM</name>
<feature type="domain" description="Wadjet protein JetD C-terminal" evidence="1">
    <location>
        <begin position="245"/>
        <end position="403"/>
    </location>
</feature>
<reference evidence="2 3" key="1">
    <citation type="submission" date="2019-04" db="EMBL/GenBank/DDBJ databases">
        <authorList>
            <person name="Schori C."/>
            <person name="Ahrens C."/>
        </authorList>
    </citation>
    <scope>NUCLEOTIDE SEQUENCE [LARGE SCALE GENOMIC DNA]</scope>
    <source>
        <strain evidence="2 3">DSM 2950</strain>
    </source>
</reference>
<accession>A0A7G5N070</accession>
<dbReference type="InterPro" id="IPR036078">
    <property type="entry name" value="Spo11/TopoVI_A_sf"/>
</dbReference>
<sequence>MMYEEKILTCLVENYRKSKKDAGKNKTNRRTQVKPEKLYRKYRANDGDFEEISKLNQAAEELSKKGFVTRETETFGTQLQCICLIDERVQDIERYLTDKYGYTSKDRKLEKLQELVVKYQNASSICKKECAILAECVENRKIPKNIEELDNILKAAAFIEENQEDLYIRETSMKIYGDSKFFENETLQPVCSILRKYSDRNADDELSDEILLDYHIAKEPQKLCIKGNVIINISGKDVDVSGFYEGIEFLASDLVNIQSVKLMAPGFMTIENRTAYLRYHAENMVTFYLGGYANRYQRDFLKLVYASNQDAAYKHFGDIDAGGFWIHHNLCEVTGINFELFGMSVDELKNSEYAMCLHQLSDNDRNRLQELKIMDTYAEVVHYMLEQDVKLEQEIVSLDLMKRSAEVVLQTDS</sequence>
<gene>
    <name evidence="2" type="ORF">E5259_23250</name>
</gene>
<dbReference type="GO" id="GO:0003677">
    <property type="term" value="F:DNA binding"/>
    <property type="evidence" value="ECO:0007669"/>
    <property type="project" value="InterPro"/>
</dbReference>
<dbReference type="Proteomes" id="UP000515789">
    <property type="component" value="Chromosome"/>
</dbReference>
<dbReference type="GO" id="GO:0005694">
    <property type="term" value="C:chromosome"/>
    <property type="evidence" value="ECO:0007669"/>
    <property type="project" value="InterPro"/>
</dbReference>
<dbReference type="SUPFAM" id="SSF56726">
    <property type="entry name" value="DNA topoisomerase IV, alpha subunit"/>
    <property type="match status" value="1"/>
</dbReference>
<evidence type="ECO:0000313" key="3">
    <source>
        <dbReference type="Proteomes" id="UP000515789"/>
    </source>
</evidence>
<evidence type="ECO:0000259" key="1">
    <source>
        <dbReference type="Pfam" id="PF09983"/>
    </source>
</evidence>
<evidence type="ECO:0000313" key="2">
    <source>
        <dbReference type="EMBL" id="QMW80263.1"/>
    </source>
</evidence>
<organism evidence="2 3">
    <name type="scientific">Blautia producta</name>
    <dbReference type="NCBI Taxonomy" id="33035"/>
    <lineage>
        <taxon>Bacteria</taxon>
        <taxon>Bacillati</taxon>
        <taxon>Bacillota</taxon>
        <taxon>Clostridia</taxon>
        <taxon>Lachnospirales</taxon>
        <taxon>Lachnospiraceae</taxon>
        <taxon>Blautia</taxon>
    </lineage>
</organism>
<dbReference type="Gene3D" id="3.40.1360.10">
    <property type="match status" value="1"/>
</dbReference>
<dbReference type="AlphaFoldDB" id="A0A7G5N070"/>